<feature type="transmembrane region" description="Helical" evidence="7">
    <location>
        <begin position="178"/>
        <end position="197"/>
    </location>
</feature>
<feature type="transmembrane region" description="Helical" evidence="7">
    <location>
        <begin position="355"/>
        <end position="375"/>
    </location>
</feature>
<proteinExistence type="predicted"/>
<evidence type="ECO:0000256" key="7">
    <source>
        <dbReference type="SAM" id="Phobius"/>
    </source>
</evidence>
<name>A0AB94IJN1_9BACI</name>
<reference evidence="9 10" key="1">
    <citation type="journal article" date="2014" name="Environ. Microbiol.">
        <title>The nitrate-ammonifying and nosZ-carrying bacterium Bacillus vireti is a potent source and sink for nitric and nitrous oxide under high nitrate conditions.</title>
        <authorList>
            <person name="Mania D."/>
            <person name="Heylen K."/>
            <person name="van Spanning R.J."/>
            <person name="Frostegard A."/>
        </authorList>
    </citation>
    <scope>NUCLEOTIDE SEQUENCE [LARGE SCALE GENOMIC DNA]</scope>
    <source>
        <strain evidence="9 10">LMG 21834</strain>
    </source>
</reference>
<dbReference type="InterPro" id="IPR036259">
    <property type="entry name" value="MFS_trans_sf"/>
</dbReference>
<dbReference type="PROSITE" id="PS50850">
    <property type="entry name" value="MFS"/>
    <property type="match status" value="1"/>
</dbReference>
<feature type="transmembrane region" description="Helical" evidence="7">
    <location>
        <begin position="265"/>
        <end position="284"/>
    </location>
</feature>
<dbReference type="AlphaFoldDB" id="A0AB94IJN1"/>
<evidence type="ECO:0000313" key="9">
    <source>
        <dbReference type="EMBL" id="ETI67245.1"/>
    </source>
</evidence>
<feature type="transmembrane region" description="Helical" evidence="7">
    <location>
        <begin position="296"/>
        <end position="318"/>
    </location>
</feature>
<dbReference type="Gene3D" id="1.20.1250.20">
    <property type="entry name" value="MFS general substrate transporter like domains"/>
    <property type="match status" value="1"/>
</dbReference>
<feature type="transmembrane region" description="Helical" evidence="7">
    <location>
        <begin position="20"/>
        <end position="43"/>
    </location>
</feature>
<comment type="subcellular location">
    <subcellularLocation>
        <location evidence="1">Cell membrane</location>
        <topology evidence="1">Multi-pass membrane protein</topology>
    </subcellularLocation>
</comment>
<comment type="caution">
    <text evidence="9">The sequence shown here is derived from an EMBL/GenBank/DDBJ whole genome shotgun (WGS) entry which is preliminary data.</text>
</comment>
<evidence type="ECO:0000256" key="5">
    <source>
        <dbReference type="ARBA" id="ARBA00022989"/>
    </source>
</evidence>
<keyword evidence="3" id="KW-1003">Cell membrane</keyword>
<evidence type="ECO:0000256" key="3">
    <source>
        <dbReference type="ARBA" id="ARBA00022475"/>
    </source>
</evidence>
<protein>
    <submittedName>
        <fullName evidence="9">Major facilitator superfamily protein</fullName>
    </submittedName>
</protein>
<dbReference type="PANTHER" id="PTHR43266">
    <property type="entry name" value="MACROLIDE-EFFLUX PROTEIN"/>
    <property type="match status" value="1"/>
</dbReference>
<accession>A0AB94IJN1</accession>
<dbReference type="EMBL" id="ALAN01000102">
    <property type="protein sequence ID" value="ETI67245.1"/>
    <property type="molecule type" value="Genomic_DNA"/>
</dbReference>
<keyword evidence="10" id="KW-1185">Reference proteome</keyword>
<dbReference type="RefSeq" id="WP_024029910.1">
    <property type="nucleotide sequence ID" value="NZ_ALAN01000102.1"/>
</dbReference>
<feature type="transmembrane region" description="Helical" evidence="7">
    <location>
        <begin position="228"/>
        <end position="253"/>
    </location>
</feature>
<evidence type="ECO:0000256" key="2">
    <source>
        <dbReference type="ARBA" id="ARBA00022448"/>
    </source>
</evidence>
<evidence type="ECO:0000256" key="6">
    <source>
        <dbReference type="ARBA" id="ARBA00023136"/>
    </source>
</evidence>
<evidence type="ECO:0000256" key="1">
    <source>
        <dbReference type="ARBA" id="ARBA00004651"/>
    </source>
</evidence>
<sequence length="419" mass="45788">MSNHTQAQAPTMRTLFANRFVQSILLSGLFLQLGIWVRNFAILLFVTEQTNKDPIAISMISVAEFGPIFLFSFIGGTFADRWRPKMTMVLCDLLSALSVFIVLLALIFSGWKAIFFATLVSSILSQFSQPSSMKLFKLHVPESLIQLGMSMNQTIQAVFMILGPMIGTLIFYRFGITVAIAIMGTCFLLSALVLTFLPPDRKAEVTKTATNLSSDMKMGLRYVISNKLFVYMGGFFLAAGMGLGLVNPLGIFLVTEHLGLTAQNLQWFTAVNGVGMILGGVVAMTLSKKTSPQNMLLAGFISSAVSVAVMGSVQLIWVALLAQFISGMMVPLIHIACNTLILTHAEESFVGRVNGILNPLFMGGMVLNMSLVGILKEQFPLTVMYLIAAALFTIGALAMLPMLRMKQAKQMKIAEMQHH</sequence>
<feature type="transmembrane region" description="Helical" evidence="7">
    <location>
        <begin position="86"/>
        <end position="108"/>
    </location>
</feature>
<evidence type="ECO:0000313" key="10">
    <source>
        <dbReference type="Proteomes" id="UP000018877"/>
    </source>
</evidence>
<keyword evidence="5 7" id="KW-1133">Transmembrane helix</keyword>
<gene>
    <name evidence="9" type="ORF">BAVI_18702</name>
</gene>
<dbReference type="Pfam" id="PF07690">
    <property type="entry name" value="MFS_1"/>
    <property type="match status" value="1"/>
</dbReference>
<feature type="transmembrane region" description="Helical" evidence="7">
    <location>
        <begin position="154"/>
        <end position="172"/>
    </location>
</feature>
<feature type="transmembrane region" description="Helical" evidence="7">
    <location>
        <begin position="55"/>
        <end position="74"/>
    </location>
</feature>
<feature type="transmembrane region" description="Helical" evidence="7">
    <location>
        <begin position="381"/>
        <end position="403"/>
    </location>
</feature>
<dbReference type="InterPro" id="IPR011701">
    <property type="entry name" value="MFS"/>
</dbReference>
<evidence type="ECO:0000256" key="4">
    <source>
        <dbReference type="ARBA" id="ARBA00022692"/>
    </source>
</evidence>
<evidence type="ECO:0000259" key="8">
    <source>
        <dbReference type="PROSITE" id="PS50850"/>
    </source>
</evidence>
<feature type="domain" description="Major facilitator superfamily (MFS) profile" evidence="8">
    <location>
        <begin position="20"/>
        <end position="407"/>
    </location>
</feature>
<dbReference type="PANTHER" id="PTHR43266:SF8">
    <property type="entry name" value="MACROLIDE-EFFLUX PROTEIN"/>
    <property type="match status" value="1"/>
</dbReference>
<dbReference type="SUPFAM" id="SSF103473">
    <property type="entry name" value="MFS general substrate transporter"/>
    <property type="match status" value="1"/>
</dbReference>
<dbReference type="GO" id="GO:0022857">
    <property type="term" value="F:transmembrane transporter activity"/>
    <property type="evidence" value="ECO:0007669"/>
    <property type="project" value="InterPro"/>
</dbReference>
<feature type="transmembrane region" description="Helical" evidence="7">
    <location>
        <begin position="324"/>
        <end position="343"/>
    </location>
</feature>
<keyword evidence="2" id="KW-0813">Transport</keyword>
<dbReference type="InterPro" id="IPR020846">
    <property type="entry name" value="MFS_dom"/>
</dbReference>
<dbReference type="Proteomes" id="UP000018877">
    <property type="component" value="Unassembled WGS sequence"/>
</dbReference>
<keyword evidence="6 7" id="KW-0472">Membrane</keyword>
<keyword evidence="4 7" id="KW-0812">Transmembrane</keyword>
<dbReference type="CDD" id="cd06173">
    <property type="entry name" value="MFS_MefA_like"/>
    <property type="match status" value="1"/>
</dbReference>
<organism evidence="9 10">
    <name type="scientific">Neobacillus vireti LMG 21834</name>
    <dbReference type="NCBI Taxonomy" id="1131730"/>
    <lineage>
        <taxon>Bacteria</taxon>
        <taxon>Bacillati</taxon>
        <taxon>Bacillota</taxon>
        <taxon>Bacilli</taxon>
        <taxon>Bacillales</taxon>
        <taxon>Bacillaceae</taxon>
        <taxon>Neobacillus</taxon>
    </lineage>
</organism>
<dbReference type="GO" id="GO:0005886">
    <property type="term" value="C:plasma membrane"/>
    <property type="evidence" value="ECO:0007669"/>
    <property type="project" value="UniProtKB-SubCell"/>
</dbReference>